<feature type="signal peptide" evidence="2">
    <location>
        <begin position="1"/>
        <end position="22"/>
    </location>
</feature>
<gene>
    <name evidence="4" type="ORF">LGH74_06560</name>
</gene>
<proteinExistence type="inferred from homology"/>
<dbReference type="EMBL" id="JAJADR010000001">
    <property type="protein sequence ID" value="MCB2407633.1"/>
    <property type="molecule type" value="Genomic_DNA"/>
</dbReference>
<reference evidence="4" key="1">
    <citation type="submission" date="2021-10" db="EMBL/GenBank/DDBJ databases">
        <authorList>
            <person name="Dean J.D."/>
            <person name="Kim M.K."/>
            <person name="Newey C.N."/>
            <person name="Stoker T.S."/>
            <person name="Thompson D.W."/>
            <person name="Grose J.H."/>
        </authorList>
    </citation>
    <scope>NUCLEOTIDE SEQUENCE</scope>
    <source>
        <strain evidence="4">BT178</strain>
    </source>
</reference>
<dbReference type="SUPFAM" id="SSF54909">
    <property type="entry name" value="Dimeric alpha+beta barrel"/>
    <property type="match status" value="1"/>
</dbReference>
<dbReference type="PANTHER" id="PTHR37828:SF1">
    <property type="entry name" value="YCII-RELATED DOMAIN-CONTAINING PROTEIN"/>
    <property type="match status" value="1"/>
</dbReference>
<evidence type="ECO:0000313" key="4">
    <source>
        <dbReference type="EMBL" id="MCB2407633.1"/>
    </source>
</evidence>
<sequence>MTKRVLLLPALLLLLGSTPVAAQSSVKSRKAAAPPAKTYYLVLLKNAVKQQQDVETVATIRAGHAAHLQQLTKEGRLRLAGRCPGANSALGGMYILSADSYEQARQLTAADPAVQAGSLTMEIYPWEKQTVARQP</sequence>
<keyword evidence="2" id="KW-0732">Signal</keyword>
<evidence type="ECO:0000259" key="3">
    <source>
        <dbReference type="Pfam" id="PF03795"/>
    </source>
</evidence>
<dbReference type="Proteomes" id="UP001165296">
    <property type="component" value="Unassembled WGS sequence"/>
</dbReference>
<organism evidence="4 5">
    <name type="scientific">Hymenobacter lucidus</name>
    <dbReference type="NCBI Taxonomy" id="2880930"/>
    <lineage>
        <taxon>Bacteria</taxon>
        <taxon>Pseudomonadati</taxon>
        <taxon>Bacteroidota</taxon>
        <taxon>Cytophagia</taxon>
        <taxon>Cytophagales</taxon>
        <taxon>Hymenobacteraceae</taxon>
        <taxon>Hymenobacter</taxon>
    </lineage>
</organism>
<dbReference type="InterPro" id="IPR011008">
    <property type="entry name" value="Dimeric_a/b-barrel"/>
</dbReference>
<dbReference type="PANTHER" id="PTHR37828">
    <property type="entry name" value="GSR2449 PROTEIN"/>
    <property type="match status" value="1"/>
</dbReference>
<protein>
    <submittedName>
        <fullName evidence="4">YciI family protein</fullName>
    </submittedName>
</protein>
<name>A0ABS8AN67_9BACT</name>
<dbReference type="Pfam" id="PF03795">
    <property type="entry name" value="YCII"/>
    <property type="match status" value="1"/>
</dbReference>
<evidence type="ECO:0000256" key="2">
    <source>
        <dbReference type="SAM" id="SignalP"/>
    </source>
</evidence>
<dbReference type="Gene3D" id="3.30.70.1060">
    <property type="entry name" value="Dimeric alpha+beta barrel"/>
    <property type="match status" value="1"/>
</dbReference>
<comment type="caution">
    <text evidence="4">The sequence shown here is derived from an EMBL/GenBank/DDBJ whole genome shotgun (WGS) entry which is preliminary data.</text>
</comment>
<comment type="similarity">
    <text evidence="1">Belongs to the YciI family.</text>
</comment>
<feature type="domain" description="YCII-related" evidence="3">
    <location>
        <begin position="49"/>
        <end position="126"/>
    </location>
</feature>
<evidence type="ECO:0000256" key="1">
    <source>
        <dbReference type="ARBA" id="ARBA00007689"/>
    </source>
</evidence>
<keyword evidence="5" id="KW-1185">Reference proteome</keyword>
<dbReference type="RefSeq" id="WP_226173548.1">
    <property type="nucleotide sequence ID" value="NZ_JAJADR010000001.1"/>
</dbReference>
<feature type="chain" id="PRO_5047409649" evidence="2">
    <location>
        <begin position="23"/>
        <end position="135"/>
    </location>
</feature>
<evidence type="ECO:0000313" key="5">
    <source>
        <dbReference type="Proteomes" id="UP001165296"/>
    </source>
</evidence>
<dbReference type="InterPro" id="IPR005545">
    <property type="entry name" value="YCII"/>
</dbReference>
<accession>A0ABS8AN67</accession>